<evidence type="ECO:0000313" key="3">
    <source>
        <dbReference type="Proteomes" id="UP000593573"/>
    </source>
</evidence>
<keyword evidence="1" id="KW-0175">Coiled coil</keyword>
<dbReference type="EMBL" id="JABFAB010000009">
    <property type="protein sequence ID" value="MBA0658334.1"/>
    <property type="molecule type" value="Genomic_DNA"/>
</dbReference>
<evidence type="ECO:0000313" key="2">
    <source>
        <dbReference type="EMBL" id="MBA0658334.1"/>
    </source>
</evidence>
<feature type="coiled-coil region" evidence="1">
    <location>
        <begin position="13"/>
        <end position="40"/>
    </location>
</feature>
<sequence>MTMCITSQRDSVQELLKSQRKKLTERNDALEAIVRALKEETLTTTIALSTRIEELEKKLALCRVAIGKGVSSAVFSNEDVLKLKEFMGTRTTDKRQGEIETWQEFQCELKGQFYP</sequence>
<gene>
    <name evidence="2" type="ORF">Goklo_010548</name>
</gene>
<dbReference type="OrthoDB" id="1000264at2759"/>
<accession>A0A7J8V7B1</accession>
<name>A0A7J8V7B1_9ROSI</name>
<reference evidence="2 3" key="1">
    <citation type="journal article" date="2019" name="Genome Biol. Evol.">
        <title>Insights into the evolution of the New World diploid cottons (Gossypium, subgenus Houzingenia) based on genome sequencing.</title>
        <authorList>
            <person name="Grover C.E."/>
            <person name="Arick M.A. 2nd"/>
            <person name="Thrash A."/>
            <person name="Conover J.L."/>
            <person name="Sanders W.S."/>
            <person name="Peterson D.G."/>
            <person name="Frelichowski J.E."/>
            <person name="Scheffler J.A."/>
            <person name="Scheffler B.E."/>
            <person name="Wendel J.F."/>
        </authorList>
    </citation>
    <scope>NUCLEOTIDE SEQUENCE [LARGE SCALE GENOMIC DNA]</scope>
    <source>
        <strain evidence="2">57</strain>
        <tissue evidence="2">Leaf</tissue>
    </source>
</reference>
<dbReference type="Proteomes" id="UP000593573">
    <property type="component" value="Unassembled WGS sequence"/>
</dbReference>
<dbReference type="AlphaFoldDB" id="A0A7J8V7B1"/>
<keyword evidence="3" id="KW-1185">Reference proteome</keyword>
<protein>
    <submittedName>
        <fullName evidence="2">Uncharacterized protein</fullName>
    </submittedName>
</protein>
<evidence type="ECO:0000256" key="1">
    <source>
        <dbReference type="SAM" id="Coils"/>
    </source>
</evidence>
<proteinExistence type="predicted"/>
<organism evidence="2 3">
    <name type="scientific">Gossypium klotzschianum</name>
    <dbReference type="NCBI Taxonomy" id="34286"/>
    <lineage>
        <taxon>Eukaryota</taxon>
        <taxon>Viridiplantae</taxon>
        <taxon>Streptophyta</taxon>
        <taxon>Embryophyta</taxon>
        <taxon>Tracheophyta</taxon>
        <taxon>Spermatophyta</taxon>
        <taxon>Magnoliopsida</taxon>
        <taxon>eudicotyledons</taxon>
        <taxon>Gunneridae</taxon>
        <taxon>Pentapetalae</taxon>
        <taxon>rosids</taxon>
        <taxon>malvids</taxon>
        <taxon>Malvales</taxon>
        <taxon>Malvaceae</taxon>
        <taxon>Malvoideae</taxon>
        <taxon>Gossypium</taxon>
    </lineage>
</organism>
<comment type="caution">
    <text evidence="2">The sequence shown here is derived from an EMBL/GenBank/DDBJ whole genome shotgun (WGS) entry which is preliminary data.</text>
</comment>